<dbReference type="InterPro" id="IPR018973">
    <property type="entry name" value="MZB"/>
</dbReference>
<dbReference type="PROSITE" id="PS51192">
    <property type="entry name" value="HELICASE_ATP_BIND_1"/>
    <property type="match status" value="1"/>
</dbReference>
<dbReference type="Pfam" id="PF09369">
    <property type="entry name" value="MZB"/>
    <property type="match status" value="1"/>
</dbReference>
<dbReference type="PANTHER" id="PTHR47957:SF3">
    <property type="entry name" value="ATP-DEPENDENT HELICASE HRQ1"/>
    <property type="match status" value="1"/>
</dbReference>
<organism evidence="6 7">
    <name type="scientific">Mucor velutinosus</name>
    <dbReference type="NCBI Taxonomy" id="708070"/>
    <lineage>
        <taxon>Eukaryota</taxon>
        <taxon>Fungi</taxon>
        <taxon>Fungi incertae sedis</taxon>
        <taxon>Mucoromycota</taxon>
        <taxon>Mucoromycotina</taxon>
        <taxon>Mucoromycetes</taxon>
        <taxon>Mucorales</taxon>
        <taxon>Mucorineae</taxon>
        <taxon>Mucoraceae</taxon>
        <taxon>Mucor</taxon>
    </lineage>
</organism>
<dbReference type="SUPFAM" id="SSF52540">
    <property type="entry name" value="P-loop containing nucleoside triphosphate hydrolases"/>
    <property type="match status" value="1"/>
</dbReference>
<evidence type="ECO:0000313" key="7">
    <source>
        <dbReference type="Proteomes" id="UP001304243"/>
    </source>
</evidence>
<feature type="compositionally biased region" description="Polar residues" evidence="3">
    <location>
        <begin position="8"/>
        <end position="20"/>
    </location>
</feature>
<dbReference type="InterPro" id="IPR027417">
    <property type="entry name" value="P-loop_NTPase"/>
</dbReference>
<name>A0AAN7D227_9FUNG</name>
<evidence type="ECO:0000256" key="2">
    <source>
        <dbReference type="ARBA" id="ARBA00022840"/>
    </source>
</evidence>
<dbReference type="GeneID" id="89951078"/>
<dbReference type="GO" id="GO:0005524">
    <property type="term" value="F:ATP binding"/>
    <property type="evidence" value="ECO:0007669"/>
    <property type="project" value="UniProtKB-KW"/>
</dbReference>
<dbReference type="Proteomes" id="UP001304243">
    <property type="component" value="Unassembled WGS sequence"/>
</dbReference>
<dbReference type="GO" id="GO:0043138">
    <property type="term" value="F:3'-5' DNA helicase activity"/>
    <property type="evidence" value="ECO:0007669"/>
    <property type="project" value="TreeGrafter"/>
</dbReference>
<dbReference type="Pfam" id="PF22982">
    <property type="entry name" value="WHD_HRQ1"/>
    <property type="match status" value="1"/>
</dbReference>
<dbReference type="PROSITE" id="PS51194">
    <property type="entry name" value="HELICASE_CTER"/>
    <property type="match status" value="1"/>
</dbReference>
<dbReference type="GO" id="GO:0006289">
    <property type="term" value="P:nucleotide-excision repair"/>
    <property type="evidence" value="ECO:0007669"/>
    <property type="project" value="TreeGrafter"/>
</dbReference>
<evidence type="ECO:0000256" key="1">
    <source>
        <dbReference type="ARBA" id="ARBA00022741"/>
    </source>
</evidence>
<feature type="compositionally biased region" description="Basic and acidic residues" evidence="3">
    <location>
        <begin position="125"/>
        <end position="137"/>
    </location>
</feature>
<evidence type="ECO:0000313" key="6">
    <source>
        <dbReference type="EMBL" id="KAK4509042.1"/>
    </source>
</evidence>
<dbReference type="InterPro" id="IPR055227">
    <property type="entry name" value="HRQ1_WHD"/>
</dbReference>
<dbReference type="InterPro" id="IPR014001">
    <property type="entry name" value="Helicase_ATP-bd"/>
</dbReference>
<dbReference type="GO" id="GO:0005634">
    <property type="term" value="C:nucleus"/>
    <property type="evidence" value="ECO:0007669"/>
    <property type="project" value="TreeGrafter"/>
</dbReference>
<dbReference type="RefSeq" id="XP_064675708.1">
    <property type="nucleotide sequence ID" value="XM_064826651.1"/>
</dbReference>
<dbReference type="AlphaFoldDB" id="A0AAN7D227"/>
<proteinExistence type="predicted"/>
<gene>
    <name evidence="6" type="ORF">ATC70_007392</name>
</gene>
<feature type="region of interest" description="Disordered" evidence="3">
    <location>
        <begin position="1"/>
        <end position="20"/>
    </location>
</feature>
<dbReference type="PANTHER" id="PTHR47957">
    <property type="entry name" value="ATP-DEPENDENT HELICASE HRQ1"/>
    <property type="match status" value="1"/>
</dbReference>
<evidence type="ECO:0000256" key="3">
    <source>
        <dbReference type="SAM" id="MobiDB-lite"/>
    </source>
</evidence>
<accession>A0AAN7D227</accession>
<protein>
    <submittedName>
        <fullName evidence="6">Uncharacterized protein</fullName>
    </submittedName>
</protein>
<dbReference type="GO" id="GO:0036297">
    <property type="term" value="P:interstrand cross-link repair"/>
    <property type="evidence" value="ECO:0007669"/>
    <property type="project" value="TreeGrafter"/>
</dbReference>
<reference evidence="6 7" key="1">
    <citation type="submission" date="2022-11" db="EMBL/GenBank/DDBJ databases">
        <title>Mucor velutinosus strain NIH1002 WGS.</title>
        <authorList>
            <person name="Subramanian P."/>
            <person name="Mullikin J.C."/>
            <person name="Segre J.A."/>
            <person name="Zelazny A.M."/>
        </authorList>
    </citation>
    <scope>NUCLEOTIDE SEQUENCE [LARGE SCALE GENOMIC DNA]</scope>
    <source>
        <strain evidence="6 7">NIH1002</strain>
    </source>
</reference>
<comment type="caution">
    <text evidence="6">The sequence shown here is derived from an EMBL/GenBank/DDBJ whole genome shotgun (WGS) entry which is preliminary data.</text>
</comment>
<keyword evidence="1" id="KW-0547">Nucleotide-binding</keyword>
<evidence type="ECO:0000259" key="5">
    <source>
        <dbReference type="PROSITE" id="PS51194"/>
    </source>
</evidence>
<dbReference type="CDD" id="cd18797">
    <property type="entry name" value="SF2_C_Hrq"/>
    <property type="match status" value="1"/>
</dbReference>
<evidence type="ECO:0000259" key="4">
    <source>
        <dbReference type="PROSITE" id="PS51192"/>
    </source>
</evidence>
<keyword evidence="2" id="KW-0067">ATP-binding</keyword>
<dbReference type="Pfam" id="PF00270">
    <property type="entry name" value="DEAD"/>
    <property type="match status" value="1"/>
</dbReference>
<sequence length="994" mass="112453">MPKRSKSTTDQQDAASSSKRAKTSCLQELQSKFERLNVFCAFCDARLTTSMTLQGLQKAVTDLTVEDLASINAIVPHFVKFNYVSNDLLEIEFGRPASKRQSKQKHAQAIGNRGDDWFQGFSSSKNRDESAPKPVKPDAVKKLIEQQSKMFDKALAKFIKYCEDKKLDVEQHLLYEREKHIPIPYLGEEDPFEEIDTGLMTGSSQPETIPELIQGMKSLYFYGGQLEDETHNMRTFDAKSPQYDDIELSHPIKAALEEKGIHQLYVHQTEAIKGLYEGHHVIVSTSTASGKSLIYQIPVLEELLTDKSSKAMYIFPTKALAQDQMRALKDFIQQIPDLEDVMISTFDGDTPNDQRSYIRKYANVIFTNPDMLHHAVLPNAKLWRHFLAKLRYVVVDELHVYNGLFGTHVALIMRRLRRLCRLAGNNHVQFISCSATIASPDKHMKAVFGIDNVKLIDVDGAPHGKKEFIVWNPSLHTPLDEQSERRGAIAEGADILEYLLENNVRTIAFCKVRKSCELLMKQLRENLQRKQRKDIMNRVMSYRGGYTAESRRKIESQMFNGELLGIIATNALELGVDIGSLDAVLMIGVPWSISALWQQSGRSGRRNADSLSLVVCDGNPLDQHYARHPEELFVKLPDTLSINFENSIVIESHVQCAAEEEPIHAIEDQEYFGEKLPTLCEEHLAPIGNQLYRPDPKFRPYPSQYVNIRNINEDSFAVVDVTDGRNVVLEEIEVHRVGFEIYEGAIFIHQGRTYLVEECNIDKKYSKVHLARVDWTTIQRDYTNVDALSTDVTKHILDTRNTVSFGKVTVSTVVFGYYRIDKRNRIIDAHDVYMDPIIIESTGVWADAPGAALKQLDFMNIDPMAAIHAASHCLISLLPRFAYSAIVDLRTECKNSNASRKRPARIALYETQPSGVVRQAFKFFDGLINTCINQIEACTCDSGCPSCVHLTFCSEQNQVCSKEGALIVLKALRGDDVLTTAYTETDIEHLVENN</sequence>
<dbReference type="InterPro" id="IPR001650">
    <property type="entry name" value="Helicase_C-like"/>
</dbReference>
<dbReference type="EMBL" id="JASEJX010000039">
    <property type="protein sequence ID" value="KAK4509042.1"/>
    <property type="molecule type" value="Genomic_DNA"/>
</dbReference>
<dbReference type="CDD" id="cd17923">
    <property type="entry name" value="DEXHc_Hrq1-like"/>
    <property type="match status" value="1"/>
</dbReference>
<dbReference type="InterPro" id="IPR011545">
    <property type="entry name" value="DEAD/DEAH_box_helicase_dom"/>
</dbReference>
<feature type="domain" description="Helicase ATP-binding" evidence="4">
    <location>
        <begin position="272"/>
        <end position="455"/>
    </location>
</feature>
<feature type="region of interest" description="Disordered" evidence="3">
    <location>
        <begin position="99"/>
        <end position="137"/>
    </location>
</feature>
<dbReference type="SMART" id="SM00490">
    <property type="entry name" value="HELICc"/>
    <property type="match status" value="1"/>
</dbReference>
<dbReference type="Gene3D" id="3.40.50.300">
    <property type="entry name" value="P-loop containing nucleotide triphosphate hydrolases"/>
    <property type="match status" value="2"/>
</dbReference>
<keyword evidence="7" id="KW-1185">Reference proteome</keyword>
<feature type="domain" description="Helicase C-terminal" evidence="5">
    <location>
        <begin position="494"/>
        <end position="648"/>
    </location>
</feature>
<dbReference type="SMART" id="SM00487">
    <property type="entry name" value="DEXDc"/>
    <property type="match status" value="1"/>
</dbReference>
<dbReference type="Pfam" id="PF00271">
    <property type="entry name" value="Helicase_C"/>
    <property type="match status" value="1"/>
</dbReference>
<dbReference type="GO" id="GO:0003676">
    <property type="term" value="F:nucleic acid binding"/>
    <property type="evidence" value="ECO:0007669"/>
    <property type="project" value="InterPro"/>
</dbReference>